<keyword evidence="3" id="KW-0813">Transport</keyword>
<keyword evidence="4 8" id="KW-1003">Cell membrane</keyword>
<evidence type="ECO:0000256" key="4">
    <source>
        <dbReference type="ARBA" id="ARBA00022475"/>
    </source>
</evidence>
<feature type="transmembrane region" description="Helical" evidence="8">
    <location>
        <begin position="85"/>
        <end position="106"/>
    </location>
</feature>
<feature type="transmembrane region" description="Helical" evidence="8">
    <location>
        <begin position="214"/>
        <end position="234"/>
    </location>
</feature>
<evidence type="ECO:0000256" key="6">
    <source>
        <dbReference type="ARBA" id="ARBA00022989"/>
    </source>
</evidence>
<dbReference type="PANTHER" id="PTHR30269">
    <property type="entry name" value="TRANSMEMBRANE PROTEIN YFCA"/>
    <property type="match status" value="1"/>
</dbReference>
<keyword evidence="5 8" id="KW-0812">Transmembrane</keyword>
<dbReference type="EMBL" id="CP037920">
    <property type="protein sequence ID" value="QDT98473.1"/>
    <property type="molecule type" value="Genomic_DNA"/>
</dbReference>
<evidence type="ECO:0000256" key="8">
    <source>
        <dbReference type="RuleBase" id="RU363041"/>
    </source>
</evidence>
<evidence type="ECO:0000256" key="7">
    <source>
        <dbReference type="ARBA" id="ARBA00023136"/>
    </source>
</evidence>
<name>A0A517VZP2_9PLAN</name>
<dbReference type="KEGG" id="gaw:V144x_39750"/>
<feature type="transmembrane region" description="Helical" evidence="8">
    <location>
        <begin position="187"/>
        <end position="208"/>
    </location>
</feature>
<dbReference type="GO" id="GO:0005886">
    <property type="term" value="C:plasma membrane"/>
    <property type="evidence" value="ECO:0007669"/>
    <property type="project" value="UniProtKB-SubCell"/>
</dbReference>
<feature type="transmembrane region" description="Helical" evidence="8">
    <location>
        <begin position="60"/>
        <end position="79"/>
    </location>
</feature>
<evidence type="ECO:0000256" key="3">
    <source>
        <dbReference type="ARBA" id="ARBA00022448"/>
    </source>
</evidence>
<sequence>MHPCITHYDLYTIMMFSDPQLWLIVLSIVFIAALIQGIIGFGYAIVAMATLPLVINFREANLLVAFSIVLPVIWIFWNYRRHSNARILAGAIIGSLIGLPLGMLVFTLVKIDLLVRGTGLVILLITIDGFFKRTPAVMEGQQNPTSLWGTFAGFCSGFLAGTTSIAGPPIVIYAIRQPWTQDQYKGFIFGFFILISISRVIGLSLMGWATSEVLLTTCILIPVVILGMKLGTLLGPQINPVLFKRCLLSLLGVFSLYMLIMGSSPRADSTELKVDLSKRPFLKKQIDD</sequence>
<comment type="similarity">
    <text evidence="2 8">Belongs to the 4-toluene sulfonate uptake permease (TSUP) (TC 2.A.102) family.</text>
</comment>
<protein>
    <recommendedName>
        <fullName evidence="8">Probable membrane transporter protein</fullName>
    </recommendedName>
</protein>
<proteinExistence type="inferred from homology"/>
<evidence type="ECO:0000313" key="9">
    <source>
        <dbReference type="EMBL" id="QDT98473.1"/>
    </source>
</evidence>
<dbReference type="Proteomes" id="UP000318704">
    <property type="component" value="Chromosome"/>
</dbReference>
<dbReference type="Pfam" id="PF01925">
    <property type="entry name" value="TauE"/>
    <property type="match status" value="1"/>
</dbReference>
<organism evidence="9 10">
    <name type="scientific">Gimesia aquarii</name>
    <dbReference type="NCBI Taxonomy" id="2527964"/>
    <lineage>
        <taxon>Bacteria</taxon>
        <taxon>Pseudomonadati</taxon>
        <taxon>Planctomycetota</taxon>
        <taxon>Planctomycetia</taxon>
        <taxon>Planctomycetales</taxon>
        <taxon>Planctomycetaceae</taxon>
        <taxon>Gimesia</taxon>
    </lineage>
</organism>
<dbReference type="PANTHER" id="PTHR30269:SF37">
    <property type="entry name" value="MEMBRANE TRANSPORTER PROTEIN"/>
    <property type="match status" value="1"/>
</dbReference>
<gene>
    <name evidence="9" type="ORF">V144x_39750</name>
</gene>
<evidence type="ECO:0000256" key="1">
    <source>
        <dbReference type="ARBA" id="ARBA00004651"/>
    </source>
</evidence>
<feature type="transmembrane region" description="Helical" evidence="8">
    <location>
        <begin position="151"/>
        <end position="175"/>
    </location>
</feature>
<evidence type="ECO:0000256" key="5">
    <source>
        <dbReference type="ARBA" id="ARBA00022692"/>
    </source>
</evidence>
<keyword evidence="7 8" id="KW-0472">Membrane</keyword>
<evidence type="ECO:0000313" key="10">
    <source>
        <dbReference type="Proteomes" id="UP000318704"/>
    </source>
</evidence>
<dbReference type="AlphaFoldDB" id="A0A517VZP2"/>
<feature type="transmembrane region" description="Helical" evidence="8">
    <location>
        <begin position="113"/>
        <end position="131"/>
    </location>
</feature>
<feature type="transmembrane region" description="Helical" evidence="8">
    <location>
        <begin position="246"/>
        <end position="264"/>
    </location>
</feature>
<keyword evidence="6 8" id="KW-1133">Transmembrane helix</keyword>
<dbReference type="InterPro" id="IPR002781">
    <property type="entry name" value="TM_pro_TauE-like"/>
</dbReference>
<dbReference type="InterPro" id="IPR052017">
    <property type="entry name" value="TSUP"/>
</dbReference>
<accession>A0A517VZP2</accession>
<reference evidence="9 10" key="1">
    <citation type="submission" date="2019-03" db="EMBL/GenBank/DDBJ databases">
        <title>Deep-cultivation of Planctomycetes and their phenomic and genomic characterization uncovers novel biology.</title>
        <authorList>
            <person name="Wiegand S."/>
            <person name="Jogler M."/>
            <person name="Boedeker C."/>
            <person name="Pinto D."/>
            <person name="Vollmers J."/>
            <person name="Rivas-Marin E."/>
            <person name="Kohn T."/>
            <person name="Peeters S.H."/>
            <person name="Heuer A."/>
            <person name="Rast P."/>
            <person name="Oberbeckmann S."/>
            <person name="Bunk B."/>
            <person name="Jeske O."/>
            <person name="Meyerdierks A."/>
            <person name="Storesund J.E."/>
            <person name="Kallscheuer N."/>
            <person name="Luecker S."/>
            <person name="Lage O.M."/>
            <person name="Pohl T."/>
            <person name="Merkel B.J."/>
            <person name="Hornburger P."/>
            <person name="Mueller R.-W."/>
            <person name="Bruemmer F."/>
            <person name="Labrenz M."/>
            <person name="Spormann A.M."/>
            <person name="Op den Camp H."/>
            <person name="Overmann J."/>
            <person name="Amann R."/>
            <person name="Jetten M.S.M."/>
            <person name="Mascher T."/>
            <person name="Medema M.H."/>
            <person name="Devos D.P."/>
            <person name="Kaster A.-K."/>
            <person name="Ovreas L."/>
            <person name="Rohde M."/>
            <person name="Galperin M.Y."/>
            <person name="Jogler C."/>
        </authorList>
    </citation>
    <scope>NUCLEOTIDE SEQUENCE [LARGE SCALE GENOMIC DNA]</scope>
    <source>
        <strain evidence="9 10">V144</strain>
    </source>
</reference>
<feature type="transmembrane region" description="Helical" evidence="8">
    <location>
        <begin position="20"/>
        <end position="48"/>
    </location>
</feature>
<comment type="subcellular location">
    <subcellularLocation>
        <location evidence="1 8">Cell membrane</location>
        <topology evidence="1 8">Multi-pass membrane protein</topology>
    </subcellularLocation>
</comment>
<evidence type="ECO:0000256" key="2">
    <source>
        <dbReference type="ARBA" id="ARBA00009142"/>
    </source>
</evidence>